<organism evidence="2 3">
    <name type="scientific">Paenibacillus konkukensis</name>
    <dbReference type="NCBI Taxonomy" id="2020716"/>
    <lineage>
        <taxon>Bacteria</taxon>
        <taxon>Bacillati</taxon>
        <taxon>Bacillota</taxon>
        <taxon>Bacilli</taxon>
        <taxon>Bacillales</taxon>
        <taxon>Paenibacillaceae</taxon>
        <taxon>Paenibacillus</taxon>
    </lineage>
</organism>
<sequence length="66" mass="7850">MEIAQFSRIERSLHGEDGQQIRNVRVKRDIAVEQMMPVIRKLNHLRYDRNNEQEHQSFSSGMPSVR</sequence>
<accession>A0ABY4RTG7</accession>
<feature type="compositionally biased region" description="Basic and acidic residues" evidence="1">
    <location>
        <begin position="46"/>
        <end position="55"/>
    </location>
</feature>
<reference evidence="2" key="1">
    <citation type="submission" date="2018-02" db="EMBL/GenBank/DDBJ databases">
        <authorList>
            <person name="Kim S.-K."/>
            <person name="Jung H.-I."/>
            <person name="Lee S.-W."/>
        </authorList>
    </citation>
    <scope>NUCLEOTIDE SEQUENCE</scope>
    <source>
        <strain evidence="2">SK3146</strain>
    </source>
</reference>
<evidence type="ECO:0000256" key="1">
    <source>
        <dbReference type="SAM" id="MobiDB-lite"/>
    </source>
</evidence>
<protein>
    <submittedName>
        <fullName evidence="2">Uncharacterized protein</fullName>
    </submittedName>
</protein>
<dbReference type="EMBL" id="CP027059">
    <property type="protein sequence ID" value="UQZ85413.1"/>
    <property type="molecule type" value="Genomic_DNA"/>
</dbReference>
<proteinExistence type="predicted"/>
<name>A0ABY4RTG7_9BACL</name>
<evidence type="ECO:0000313" key="2">
    <source>
        <dbReference type="EMBL" id="UQZ85413.1"/>
    </source>
</evidence>
<keyword evidence="3" id="KW-1185">Reference proteome</keyword>
<gene>
    <name evidence="2" type="ORF">SK3146_04702</name>
</gene>
<dbReference type="Proteomes" id="UP001057134">
    <property type="component" value="Chromosome"/>
</dbReference>
<evidence type="ECO:0000313" key="3">
    <source>
        <dbReference type="Proteomes" id="UP001057134"/>
    </source>
</evidence>
<feature type="compositionally biased region" description="Polar residues" evidence="1">
    <location>
        <begin position="56"/>
        <end position="66"/>
    </location>
</feature>
<feature type="region of interest" description="Disordered" evidence="1">
    <location>
        <begin position="46"/>
        <end position="66"/>
    </location>
</feature>
<reference evidence="2" key="2">
    <citation type="journal article" date="2021" name="J Anim Sci Technol">
        <title>Complete genome sequence of Paenibacillus konkukensis sp. nov. SK3146 as a potential probiotic strain.</title>
        <authorList>
            <person name="Jung H.I."/>
            <person name="Park S."/>
            <person name="Niu K.M."/>
            <person name="Lee S.W."/>
            <person name="Kothari D."/>
            <person name="Yi K.J."/>
            <person name="Kim S.K."/>
        </authorList>
    </citation>
    <scope>NUCLEOTIDE SEQUENCE</scope>
    <source>
        <strain evidence="2">SK3146</strain>
    </source>
</reference>